<reference evidence="2" key="1">
    <citation type="submission" date="2022-11" db="UniProtKB">
        <authorList>
            <consortium name="WormBaseParasite"/>
        </authorList>
    </citation>
    <scope>IDENTIFICATION</scope>
</reference>
<dbReference type="WBParaSite" id="jg10566">
    <property type="protein sequence ID" value="jg10566"/>
    <property type="gene ID" value="jg10566"/>
</dbReference>
<dbReference type="AlphaFoldDB" id="A0A915CNP3"/>
<name>A0A915CNP3_9BILA</name>
<keyword evidence="1" id="KW-1185">Reference proteome</keyword>
<organism evidence="1 2">
    <name type="scientific">Ditylenchus dipsaci</name>
    <dbReference type="NCBI Taxonomy" id="166011"/>
    <lineage>
        <taxon>Eukaryota</taxon>
        <taxon>Metazoa</taxon>
        <taxon>Ecdysozoa</taxon>
        <taxon>Nematoda</taxon>
        <taxon>Chromadorea</taxon>
        <taxon>Rhabditida</taxon>
        <taxon>Tylenchina</taxon>
        <taxon>Tylenchomorpha</taxon>
        <taxon>Sphaerularioidea</taxon>
        <taxon>Anguinidae</taxon>
        <taxon>Anguininae</taxon>
        <taxon>Ditylenchus</taxon>
    </lineage>
</organism>
<dbReference type="Proteomes" id="UP000887574">
    <property type="component" value="Unplaced"/>
</dbReference>
<accession>A0A915CNP3</accession>
<sequence length="154" mass="16857">MNTYQNLVQQPNNPLVAVHNHLSQAIQPADRECTSCGQLFDYELAKDIRGCSICNNCQQHAANLSATSSIVLSENQLVAENHIINMHLKNIASSGEMLQLPSSIEQHHHQHSTSAITAVVPPPTSTINVLTTTKSAKVHHKKSSLSKYLNDDKA</sequence>
<protein>
    <submittedName>
        <fullName evidence="2">Uncharacterized protein</fullName>
    </submittedName>
</protein>
<evidence type="ECO:0000313" key="2">
    <source>
        <dbReference type="WBParaSite" id="jg10566"/>
    </source>
</evidence>
<proteinExistence type="predicted"/>
<evidence type="ECO:0000313" key="1">
    <source>
        <dbReference type="Proteomes" id="UP000887574"/>
    </source>
</evidence>